<dbReference type="GO" id="GO:0000796">
    <property type="term" value="C:condensin complex"/>
    <property type="evidence" value="ECO:0007669"/>
    <property type="project" value="InterPro"/>
</dbReference>
<feature type="compositionally biased region" description="Low complexity" evidence="12">
    <location>
        <begin position="1"/>
        <end position="20"/>
    </location>
</feature>
<comment type="similarity">
    <text evidence="3 11">Belongs to the CND2 (condensin subunit 2) family.</text>
</comment>
<evidence type="ECO:0000256" key="4">
    <source>
        <dbReference type="ARBA" id="ARBA00016065"/>
    </source>
</evidence>
<dbReference type="GO" id="GO:0051301">
    <property type="term" value="P:cell division"/>
    <property type="evidence" value="ECO:0007669"/>
    <property type="project" value="UniProtKB-KW"/>
</dbReference>
<evidence type="ECO:0000256" key="3">
    <source>
        <dbReference type="ARBA" id="ARBA00009471"/>
    </source>
</evidence>
<dbReference type="GO" id="GO:0005737">
    <property type="term" value="C:cytoplasm"/>
    <property type="evidence" value="ECO:0007669"/>
    <property type="project" value="UniProtKB-SubCell"/>
</dbReference>
<keyword evidence="5" id="KW-0158">Chromosome</keyword>
<reference evidence="14" key="1">
    <citation type="journal article" date="2020" name="Stud. Mycol.">
        <title>101 Dothideomycetes genomes: A test case for predicting lifestyles and emergence of pathogens.</title>
        <authorList>
            <person name="Haridas S."/>
            <person name="Albert R."/>
            <person name="Binder M."/>
            <person name="Bloem J."/>
            <person name="LaButti K."/>
            <person name="Salamov A."/>
            <person name="Andreopoulos B."/>
            <person name="Baker S."/>
            <person name="Barry K."/>
            <person name="Bills G."/>
            <person name="Bluhm B."/>
            <person name="Cannon C."/>
            <person name="Castanera R."/>
            <person name="Culley D."/>
            <person name="Daum C."/>
            <person name="Ezra D."/>
            <person name="Gonzalez J."/>
            <person name="Henrissat B."/>
            <person name="Kuo A."/>
            <person name="Liang C."/>
            <person name="Lipzen A."/>
            <person name="Lutzoni F."/>
            <person name="Magnuson J."/>
            <person name="Mondo S."/>
            <person name="Nolan M."/>
            <person name="Ohm R."/>
            <person name="Pangilinan J."/>
            <person name="Park H.-J."/>
            <person name="Ramirez L."/>
            <person name="Alfaro M."/>
            <person name="Sun H."/>
            <person name="Tritt A."/>
            <person name="Yoshinaga Y."/>
            <person name="Zwiers L.-H."/>
            <person name="Turgeon B."/>
            <person name="Goodwin S."/>
            <person name="Spatafora J."/>
            <person name="Crous P."/>
            <person name="Grigoriev I."/>
        </authorList>
    </citation>
    <scope>NUCLEOTIDE SEQUENCE [LARGE SCALE GENOMIC DNA]</scope>
    <source>
        <strain evidence="14">CECT 20119</strain>
    </source>
</reference>
<dbReference type="PANTHER" id="PTHR13108">
    <property type="entry name" value="CONDENSIN COMPLEX SUBUNIT 2"/>
    <property type="match status" value="1"/>
</dbReference>
<sequence>MPRVRAPAASAAQPSPFKSPVKIPLNDDKQEKAKRLQSRQAFHEAQMNSIKAAATPTRKRKSLGGEGPNTPQDGDQVFVGGNAVTPMKRVPILANFEEWMKMATDNKINATNSWNFALIDYFHDMSLLKEGDGVNFQKASCTLDGCVKIYTSRVDSVATETGKLLSGLADSGNKKSKGDGEGEEGDEEEEEGEDGVKKRTKKKTSKTAEATLASSFAQLQLKKMELEFSVDPLFKKASADFDEGGAKGLLLNHLCIDNTGRIVFDSSDDAQEELLEDSRRDSMLSEGQNAKDKEPSTRERSDTQIDNTPVDIASLGARFFPNLAALDSQDICPSMKTFELGNSAGGLDLPFLKAAEDWKKEQESAANDINDDARSGIVLDDDNALEFDDDLGGFDLPPDTGFGEGGEVWAREANIAVQSRPEAIQEDGEGSSEDGPVGGFDNKSSYGVTLVHRPQDEQANILSYFDSALAKNWAGPEHWKIRRVKDLSKPSPAPAKRKEKEPFEIDFLSPMTQSLADVLYTPATSNSTISLPKTQWRSKTRNLLPDDKHFNSRSLLTLFLKPKARLGARRARSSATQPSTSTDVDEQYWANNDLNAPEPLPEDVLPGDYGADFFQDDGLPMPGGAGGDDGDTFADAVEELVPPMEEQGSQEGAFGAQLIMQSRRSRPEYVQYARVATKVDVRRLKEEMWRGLGMEKPSATDNPDRPPPPTAPTSEDGTLKFTDVMNNLQHVYPKQQMQDISTSYCFIALLHLANERGLVIENGEGFQELSIRRDHTAEITGE</sequence>
<feature type="region of interest" description="Disordered" evidence="12">
    <location>
        <begin position="420"/>
        <end position="441"/>
    </location>
</feature>
<comment type="function">
    <text evidence="11">Regulatory subunit of the condensin complex, a complex required for conversion of interphase chromatin into mitotic-like condense chromosomes.</text>
</comment>
<feature type="region of interest" description="Disordered" evidence="12">
    <location>
        <begin position="168"/>
        <end position="204"/>
    </location>
</feature>
<feature type="region of interest" description="Disordered" evidence="12">
    <location>
        <begin position="1"/>
        <end position="77"/>
    </location>
</feature>
<evidence type="ECO:0000256" key="9">
    <source>
        <dbReference type="ARBA" id="ARBA00023067"/>
    </source>
</evidence>
<dbReference type="Proteomes" id="UP000799538">
    <property type="component" value="Unassembled WGS sequence"/>
</dbReference>
<feature type="compositionally biased region" description="Acidic residues" evidence="12">
    <location>
        <begin position="181"/>
        <end position="193"/>
    </location>
</feature>
<evidence type="ECO:0000313" key="13">
    <source>
        <dbReference type="EMBL" id="KAF2221510.1"/>
    </source>
</evidence>
<evidence type="ECO:0000256" key="11">
    <source>
        <dbReference type="PIRNR" id="PIRNR017126"/>
    </source>
</evidence>
<dbReference type="GO" id="GO:0007076">
    <property type="term" value="P:mitotic chromosome condensation"/>
    <property type="evidence" value="ECO:0007669"/>
    <property type="project" value="InterPro"/>
</dbReference>
<feature type="region of interest" description="Disordered" evidence="12">
    <location>
        <begin position="692"/>
        <end position="718"/>
    </location>
</feature>
<evidence type="ECO:0000256" key="8">
    <source>
        <dbReference type="ARBA" id="ARBA00022776"/>
    </source>
</evidence>
<dbReference type="PIRSF" id="PIRSF017126">
    <property type="entry name" value="Condensin_H"/>
    <property type="match status" value="1"/>
</dbReference>
<evidence type="ECO:0000256" key="7">
    <source>
        <dbReference type="ARBA" id="ARBA00022618"/>
    </source>
</evidence>
<dbReference type="EMBL" id="ML992510">
    <property type="protein sequence ID" value="KAF2221510.1"/>
    <property type="molecule type" value="Genomic_DNA"/>
</dbReference>
<dbReference type="InterPro" id="IPR022816">
    <property type="entry name" value="Condensin_barren_su2"/>
</dbReference>
<protein>
    <recommendedName>
        <fullName evidence="4 11">Condensin complex subunit 2</fullName>
    </recommendedName>
</protein>
<keyword evidence="6" id="KW-0963">Cytoplasm</keyword>
<feature type="compositionally biased region" description="Basic and acidic residues" evidence="12">
    <location>
        <begin position="25"/>
        <end position="34"/>
    </location>
</feature>
<gene>
    <name evidence="13" type="ORF">BDZ85DRAFT_221483</name>
</gene>
<evidence type="ECO:0000256" key="5">
    <source>
        <dbReference type="ARBA" id="ARBA00022454"/>
    </source>
</evidence>
<keyword evidence="9 11" id="KW-0226">DNA condensation</keyword>
<feature type="compositionally biased region" description="Basic and acidic residues" evidence="12">
    <location>
        <begin position="277"/>
        <end position="303"/>
    </location>
</feature>
<accession>A0A6A6G7Z8</accession>
<keyword evidence="10 11" id="KW-0131">Cell cycle</keyword>
<keyword evidence="14" id="KW-1185">Reference proteome</keyword>
<comment type="subcellular location">
    <subcellularLocation>
        <location evidence="1">Chromosome</location>
    </subcellularLocation>
    <subcellularLocation>
        <location evidence="2">Cytoplasm</location>
    </subcellularLocation>
</comment>
<dbReference type="GO" id="GO:0003682">
    <property type="term" value="F:chromatin binding"/>
    <property type="evidence" value="ECO:0007669"/>
    <property type="project" value="TreeGrafter"/>
</dbReference>
<keyword evidence="8 11" id="KW-0498">Mitosis</keyword>
<feature type="region of interest" description="Disordered" evidence="12">
    <location>
        <begin position="277"/>
        <end position="306"/>
    </location>
</feature>
<evidence type="ECO:0000256" key="2">
    <source>
        <dbReference type="ARBA" id="ARBA00004496"/>
    </source>
</evidence>
<evidence type="ECO:0000256" key="1">
    <source>
        <dbReference type="ARBA" id="ARBA00004286"/>
    </source>
</evidence>
<dbReference type="OrthoDB" id="362021at2759"/>
<evidence type="ECO:0000256" key="10">
    <source>
        <dbReference type="ARBA" id="ARBA00023306"/>
    </source>
</evidence>
<dbReference type="Pfam" id="PF05786">
    <property type="entry name" value="Cnd2"/>
    <property type="match status" value="1"/>
</dbReference>
<dbReference type="AlphaFoldDB" id="A0A6A6G7Z8"/>
<proteinExistence type="inferred from homology"/>
<name>A0A6A6G7Z8_9PEZI</name>
<organism evidence="13 14">
    <name type="scientific">Elsinoe ampelina</name>
    <dbReference type="NCBI Taxonomy" id="302913"/>
    <lineage>
        <taxon>Eukaryota</taxon>
        <taxon>Fungi</taxon>
        <taxon>Dikarya</taxon>
        <taxon>Ascomycota</taxon>
        <taxon>Pezizomycotina</taxon>
        <taxon>Dothideomycetes</taxon>
        <taxon>Dothideomycetidae</taxon>
        <taxon>Myriangiales</taxon>
        <taxon>Elsinoaceae</taxon>
        <taxon>Elsinoe</taxon>
    </lineage>
</organism>
<evidence type="ECO:0000256" key="6">
    <source>
        <dbReference type="ARBA" id="ARBA00022490"/>
    </source>
</evidence>
<evidence type="ECO:0000256" key="12">
    <source>
        <dbReference type="SAM" id="MobiDB-lite"/>
    </source>
</evidence>
<dbReference type="PANTHER" id="PTHR13108:SF9">
    <property type="entry name" value="CONDENSIN COMPLEX SUBUNIT 2"/>
    <property type="match status" value="1"/>
</dbReference>
<evidence type="ECO:0000313" key="14">
    <source>
        <dbReference type="Proteomes" id="UP000799538"/>
    </source>
</evidence>
<keyword evidence="7 11" id="KW-0132">Cell division</keyword>